<proteinExistence type="predicted"/>
<reference evidence="3 4" key="2">
    <citation type="submission" date="2019-02" db="EMBL/GenBank/DDBJ databases">
        <title>'Lichenibacterium ramalinii' gen. nov. sp. nov., 'Lichenibacterium minor' gen. nov. sp. nov.</title>
        <authorList>
            <person name="Pankratov T."/>
        </authorList>
    </citation>
    <scope>NUCLEOTIDE SEQUENCE [LARGE SCALE GENOMIC DNA]</scope>
    <source>
        <strain evidence="3 4">RmlP026</strain>
    </source>
</reference>
<reference evidence="3 4" key="1">
    <citation type="submission" date="2018-12" db="EMBL/GenBank/DDBJ databases">
        <authorList>
            <person name="Grouzdev D.S."/>
            <person name="Krutkina M.S."/>
        </authorList>
    </citation>
    <scope>NUCLEOTIDE SEQUENCE [LARGE SCALE GENOMIC DNA]</scope>
    <source>
        <strain evidence="3 4">RmlP026</strain>
    </source>
</reference>
<feature type="transmembrane region" description="Helical" evidence="2">
    <location>
        <begin position="336"/>
        <end position="355"/>
    </location>
</feature>
<dbReference type="OrthoDB" id="2220917at2"/>
<keyword evidence="2" id="KW-0472">Membrane</keyword>
<dbReference type="Pfam" id="PF09913">
    <property type="entry name" value="DUF2142"/>
    <property type="match status" value="1"/>
</dbReference>
<keyword evidence="2" id="KW-0812">Transmembrane</keyword>
<evidence type="ECO:0000256" key="1">
    <source>
        <dbReference type="SAM" id="MobiDB-lite"/>
    </source>
</evidence>
<evidence type="ECO:0000313" key="4">
    <source>
        <dbReference type="Proteomes" id="UP000290759"/>
    </source>
</evidence>
<protein>
    <submittedName>
        <fullName evidence="3">DUF2142 domain-containing protein</fullName>
    </submittedName>
</protein>
<feature type="transmembrane region" description="Helical" evidence="2">
    <location>
        <begin position="257"/>
        <end position="279"/>
    </location>
</feature>
<accession>A0A4Q2U5L0</accession>
<comment type="caution">
    <text evidence="3">The sequence shown here is derived from an EMBL/GenBank/DDBJ whole genome shotgun (WGS) entry which is preliminary data.</text>
</comment>
<keyword evidence="2" id="KW-1133">Transmembrane helix</keyword>
<keyword evidence="4" id="KW-1185">Reference proteome</keyword>
<sequence>MPVARVAGDALRRDELHARPIVGVARRLHGGVAGRHASAPGLRRAGQHRPGRPPGRPSRGGPVPLDAARGRLRRHGAPHGPRGPAHQTGARRAHRRGSVTDARHPPTAQARRGFDGLARLWTAQWVLPFAFLALCAPLGIFLAVETSPGQIADEIGHIAKAQSVLDGQWLGRRETIDTSAGKRLQQGVDAEPGVMVVASEPSPALVTTEHWNALGAIPWGKRAFLAIGTIAGYWPGFYVPAALALGLAKAAGASPLYAFLSARVANLVVYLAMATAALAMARRARALLFCSLSMPMALSLGASVNQDGLVIAASALGIALLTRPRASGPSFVRREGARIGAALLLVAVALAKPPYLPLAGLLLLPLPRLADGSSWAGRIALVALVAVAAVGWTWVTVHFVATPVVRPPEMAGPLWPGPRPAEFPGTDMAAQMSVLMAKPVRFLTLPWESIRHDDFMLEEAIGVLAYLSLFLPAWLYAVWKVALVSAAAADTVERRDDAEVLPVWQAPIPLLCALTALIAIYLAQYLSWTTVGDRHIVGPQGRYWLPLFPAVAFALPSLWRPTALGAALTAMPLLACAADLFAVPGVVIRYFYMH</sequence>
<feature type="transmembrane region" description="Helical" evidence="2">
    <location>
        <begin position="375"/>
        <end position="401"/>
    </location>
</feature>
<gene>
    <name evidence="3" type="ORF">D3273_15415</name>
</gene>
<dbReference type="EMBL" id="QYBB01000017">
    <property type="protein sequence ID" value="RYC31098.1"/>
    <property type="molecule type" value="Genomic_DNA"/>
</dbReference>
<feature type="transmembrane region" description="Helical" evidence="2">
    <location>
        <begin position="571"/>
        <end position="592"/>
    </location>
</feature>
<name>A0A4Q2U5L0_9HYPH</name>
<evidence type="ECO:0000313" key="3">
    <source>
        <dbReference type="EMBL" id="RYC31098.1"/>
    </source>
</evidence>
<feature type="transmembrane region" description="Helical" evidence="2">
    <location>
        <begin position="223"/>
        <end position="245"/>
    </location>
</feature>
<feature type="region of interest" description="Disordered" evidence="1">
    <location>
        <begin position="31"/>
        <end position="109"/>
    </location>
</feature>
<feature type="transmembrane region" description="Helical" evidence="2">
    <location>
        <begin position="503"/>
        <end position="523"/>
    </location>
</feature>
<organism evidence="3 4">
    <name type="scientific">Lichenibacterium minor</name>
    <dbReference type="NCBI Taxonomy" id="2316528"/>
    <lineage>
        <taxon>Bacteria</taxon>
        <taxon>Pseudomonadati</taxon>
        <taxon>Pseudomonadota</taxon>
        <taxon>Alphaproteobacteria</taxon>
        <taxon>Hyphomicrobiales</taxon>
        <taxon>Lichenihabitantaceae</taxon>
        <taxon>Lichenibacterium</taxon>
    </lineage>
</organism>
<feature type="transmembrane region" description="Helical" evidence="2">
    <location>
        <begin position="460"/>
        <end position="483"/>
    </location>
</feature>
<dbReference type="Proteomes" id="UP000290759">
    <property type="component" value="Unassembled WGS sequence"/>
</dbReference>
<feature type="transmembrane region" description="Helical" evidence="2">
    <location>
        <begin position="543"/>
        <end position="559"/>
    </location>
</feature>
<dbReference type="InterPro" id="IPR018674">
    <property type="entry name" value="DUF2142_membrane"/>
</dbReference>
<feature type="transmembrane region" description="Helical" evidence="2">
    <location>
        <begin position="125"/>
        <end position="144"/>
    </location>
</feature>
<evidence type="ECO:0000256" key="2">
    <source>
        <dbReference type="SAM" id="Phobius"/>
    </source>
</evidence>
<dbReference type="AlphaFoldDB" id="A0A4Q2U5L0"/>